<dbReference type="InterPro" id="IPR050324">
    <property type="entry name" value="CDP-alcohol_PTase-I"/>
</dbReference>
<dbReference type="NCBIfam" id="TIGR01460">
    <property type="entry name" value="HAD-SF-IIA"/>
    <property type="match status" value="1"/>
</dbReference>
<feature type="region of interest" description="Disordered" evidence="1">
    <location>
        <begin position="937"/>
        <end position="959"/>
    </location>
</feature>
<dbReference type="OrthoDB" id="270009at2759"/>
<dbReference type="PANTHER" id="PTHR14269">
    <property type="entry name" value="CDP-DIACYLGLYCEROL--GLYCEROL-3-PHOSPHATE 3-PHOSPHATIDYLTRANSFERASE-RELATED"/>
    <property type="match status" value="1"/>
</dbReference>
<dbReference type="Pfam" id="PF13242">
    <property type="entry name" value="Hydrolase_like"/>
    <property type="match status" value="1"/>
</dbReference>
<comment type="caution">
    <text evidence="2">The sequence shown here is derived from an EMBL/GenBank/DDBJ whole genome shotgun (WGS) entry which is preliminary data.</text>
</comment>
<name>A0A163DPF3_DIDRA</name>
<evidence type="ECO:0000313" key="3">
    <source>
        <dbReference type="Proteomes" id="UP000076837"/>
    </source>
</evidence>
<dbReference type="InterPro" id="IPR036412">
    <property type="entry name" value="HAD-like_sf"/>
</dbReference>
<feature type="region of interest" description="Disordered" evidence="1">
    <location>
        <begin position="642"/>
        <end position="674"/>
    </location>
</feature>
<dbReference type="STRING" id="5454.A0A163DPF3"/>
<keyword evidence="3" id="KW-1185">Reference proteome</keyword>
<dbReference type="Proteomes" id="UP000076837">
    <property type="component" value="Unassembled WGS sequence"/>
</dbReference>
<dbReference type="Pfam" id="PF13344">
    <property type="entry name" value="Hydrolase_6"/>
    <property type="match status" value="1"/>
</dbReference>
<protein>
    <submittedName>
        <fullName evidence="2">Uncharacterized protein</fullName>
    </submittedName>
</protein>
<dbReference type="NCBIfam" id="TIGR01456">
    <property type="entry name" value="CECR5"/>
    <property type="match status" value="1"/>
</dbReference>
<dbReference type="AlphaFoldDB" id="A0A163DPF3"/>
<proteinExistence type="predicted"/>
<reference evidence="2 3" key="1">
    <citation type="journal article" date="2016" name="Sci. Rep.">
        <title>Draft genome sequencing and secretome analysis of fungal phytopathogen Ascochyta rabiei provides insight into the necrotrophic effector repertoire.</title>
        <authorList>
            <person name="Verma S."/>
            <person name="Gazara R.K."/>
            <person name="Nizam S."/>
            <person name="Parween S."/>
            <person name="Chattopadhyay D."/>
            <person name="Verma P.K."/>
        </authorList>
    </citation>
    <scope>NUCLEOTIDE SEQUENCE [LARGE SCALE GENOMIC DNA]</scope>
    <source>
        <strain evidence="2 3">ArDII</strain>
    </source>
</reference>
<evidence type="ECO:0000313" key="2">
    <source>
        <dbReference type="EMBL" id="KZM23288.1"/>
    </source>
</evidence>
<accession>A0A163DPF3</accession>
<feature type="region of interest" description="Disordered" evidence="1">
    <location>
        <begin position="878"/>
        <end position="898"/>
    </location>
</feature>
<dbReference type="GO" id="GO:0046474">
    <property type="term" value="P:glycerophospholipid biosynthetic process"/>
    <property type="evidence" value="ECO:0007669"/>
    <property type="project" value="TreeGrafter"/>
</dbReference>
<dbReference type="PANTHER" id="PTHR14269:SF57">
    <property type="entry name" value="SUPERFAMILY HYDROLASE, PUTATIVE (AFU_ORTHOLOGUE AFUA_2G02580)-RELATED"/>
    <property type="match status" value="1"/>
</dbReference>
<dbReference type="Gene3D" id="3.40.50.1000">
    <property type="entry name" value="HAD superfamily/HAD-like"/>
    <property type="match status" value="2"/>
</dbReference>
<evidence type="ECO:0000256" key="1">
    <source>
        <dbReference type="SAM" id="MobiDB-lite"/>
    </source>
</evidence>
<dbReference type="EMBL" id="JYNV01000199">
    <property type="protein sequence ID" value="KZM23288.1"/>
    <property type="molecule type" value="Genomic_DNA"/>
</dbReference>
<dbReference type="SUPFAM" id="SSF56784">
    <property type="entry name" value="HAD-like"/>
    <property type="match status" value="1"/>
</dbReference>
<gene>
    <name evidence="2" type="ORF">ST47_g5569</name>
</gene>
<dbReference type="GO" id="GO:0005739">
    <property type="term" value="C:mitochondrion"/>
    <property type="evidence" value="ECO:0007669"/>
    <property type="project" value="TreeGrafter"/>
</dbReference>
<dbReference type="InterPro" id="IPR023214">
    <property type="entry name" value="HAD_sf"/>
</dbReference>
<dbReference type="InterPro" id="IPR006353">
    <property type="entry name" value="HAD-SF_hydro_IIA_CECR5"/>
</dbReference>
<dbReference type="FunFam" id="3.40.50.1000:FF:000069">
    <property type="entry name" value="HAD-superfamily subfamily IIA hydrolase"/>
    <property type="match status" value="1"/>
</dbReference>
<dbReference type="InterPro" id="IPR006357">
    <property type="entry name" value="HAD-SF_hydro_IIA"/>
</dbReference>
<organism evidence="2 3">
    <name type="scientific">Didymella rabiei</name>
    <name type="common">Chickpea ascochyta blight fungus</name>
    <name type="synonym">Mycosphaerella rabiei</name>
    <dbReference type="NCBI Taxonomy" id="5454"/>
    <lineage>
        <taxon>Eukaryota</taxon>
        <taxon>Fungi</taxon>
        <taxon>Dikarya</taxon>
        <taxon>Ascomycota</taxon>
        <taxon>Pezizomycotina</taxon>
        <taxon>Dothideomycetes</taxon>
        <taxon>Pleosporomycetidae</taxon>
        <taxon>Pleosporales</taxon>
        <taxon>Pleosporineae</taxon>
        <taxon>Didymellaceae</taxon>
        <taxon>Ascochyta</taxon>
    </lineage>
</organism>
<sequence>MILRTLAPRMVQLPLRRNFQTAAATASRRAPEFAFAFDIDGVLVRSSDALPRAHQTLSYLQAQRIPFILLTNGGGKHESERVADLSRKLRVPLDTSMFVQSHTPFADMDQYKDKTVMVVGGVEDKCRLVAEAYGFKTVVTPGDVLAAYPEVWPFSQQLLPYYKTFTRPLPAPIDPASPATSLRIDAIFVYNDPRDWGLDAQIIKDVLLSERGILGTLSSKNGDAALPNKGYQQDGQPTLYFSNPDLLWAAKYHLPRLGQGGFREAFEGIWAAITGGEREGVHLQKVIMGKPYKPTYEFAEKRLIAHRAHLLQGNKDRLGHLKRVYMVGDNPASDIAGGNNYVSPYGTDWASILVKTGVYVEGSPPAVQPRQIVGDVWDAVSWAAAQEGWTGTSPSFTVTVITTTATTITTVFLIAAAAIYCFVQVRSRGALCFPQGTCKLATRSRARGGRRSRRGPTATYTAKERLPAGTPLYDDKQPHSHVQIVSQTDHQPTRIESNAPEEGALPGLCSPLRQIGQSRSRMENVVKHSTVQPDQFGDMEYLPQNVAEFEDDRSDQGWVSLAAIIKMQQTYRKGNRAWWPKQGSDLGGLGSPGSVVDGAGLHIRHAEDMNGIVVDPLLQHSFDRTHTGTTASLHALSTRDSTGSIYNRTDTGKELTFAQAKEPDSRGSDMHSTMAEPYGQVFGKLPDPIRLHEQMGQFDGQVVFIGHPNRDISAHQWSSSSFQWVNIGRYAHSCGKVEGSLASDRLRGIDEPRDTLEYFKLAAENRETLIIQNGRPKDHSSIVALELYASTNVVVPKHNYADASIEASCIPASWQNESHSSLPAKVCNPFKKDALEDPFVAVDGASVTRSKKEDYMQSDLPGSTGSLDLTYRFPTNATTTSRSNVGASAFDRRSTQSQTLSLSSAPTLLEVAFGEEAASQRRVTSAGCERLQELLSSGPQKSFGNRSRGLSKVGASQPTLSVQDSVAQSTASLHSVARHALPTPSAASFTYVASKLNATAVPYARTEVAGTGSGVSESNASTVNAPAVGLHYSDPDGLRKSQRYEVTNGLGQQAPTRQSFKGPFFTETKPSTHDPTVALSVQIGEEEKLSNWFHDGQRPARQKEYTKSLIAAAAAASGRGQPFGAIGESLARQAGGAYANTGPFVRLYENLSEYVEEYGHGSGQSYFTRRWKPGGPHLGGMGHGDKTSYSYKEKTAPPLLRGARLRPSERMWG</sequence>